<keyword evidence="9" id="KW-1185">Reference proteome</keyword>
<dbReference type="Pfam" id="PF02683">
    <property type="entry name" value="DsbD_TM"/>
    <property type="match status" value="1"/>
</dbReference>
<evidence type="ECO:0000256" key="6">
    <source>
        <dbReference type="SAM" id="Phobius"/>
    </source>
</evidence>
<evidence type="ECO:0000313" key="9">
    <source>
        <dbReference type="Proteomes" id="UP001501521"/>
    </source>
</evidence>
<dbReference type="RefSeq" id="WP_345583052.1">
    <property type="nucleotide sequence ID" value="NZ_BAABLV010000036.1"/>
</dbReference>
<protein>
    <submittedName>
        <fullName evidence="8">Cytochrome c biogenesis CcdA family protein</fullName>
    </submittedName>
</protein>
<evidence type="ECO:0000256" key="3">
    <source>
        <dbReference type="ARBA" id="ARBA00022692"/>
    </source>
</evidence>
<feature type="domain" description="Cytochrome C biogenesis protein transmembrane" evidence="7">
    <location>
        <begin position="7"/>
        <end position="168"/>
    </location>
</feature>
<comment type="similarity">
    <text evidence="2">Belongs to the DsbD family.</text>
</comment>
<dbReference type="PANTHER" id="PTHR31272:SF4">
    <property type="entry name" value="CYTOCHROME C-TYPE BIOGENESIS PROTEIN HI_1454-RELATED"/>
    <property type="match status" value="1"/>
</dbReference>
<keyword evidence="3 6" id="KW-0812">Transmembrane</keyword>
<sequence length="267" mass="27245">MTIGYAGAFLGGVAAILSPCAALVLPAFFAYAFGQQRARLVARTALFYMGLLLTLVPLGLAAGALGGLLTRHRDTLALAGGIVLIAFGVIVALGIRLPVPGLAQRGDPSGPVGAVLLGMTYGLAGACTGPLLGAVLTVAAVGGNAVRGGLLLALFGAGMVVPLVVLSLLWNRLRLGERLRPRPLAVGPFTTSVVGLVSGLLFVGVGVLFVTTDATTGIGGILDATQQFRLESWLREVGLGVPDLAVVLVVVALGALLLWRWLRRPDA</sequence>
<feature type="transmembrane region" description="Helical" evidence="6">
    <location>
        <begin position="244"/>
        <end position="262"/>
    </location>
</feature>
<organism evidence="8 9">
    <name type="scientific">Tessaracoccus lubricantis</name>
    <dbReference type="NCBI Taxonomy" id="545543"/>
    <lineage>
        <taxon>Bacteria</taxon>
        <taxon>Bacillati</taxon>
        <taxon>Actinomycetota</taxon>
        <taxon>Actinomycetes</taxon>
        <taxon>Propionibacteriales</taxon>
        <taxon>Propionibacteriaceae</taxon>
        <taxon>Tessaracoccus</taxon>
    </lineage>
</organism>
<evidence type="ECO:0000256" key="1">
    <source>
        <dbReference type="ARBA" id="ARBA00004141"/>
    </source>
</evidence>
<gene>
    <name evidence="8" type="ORF">GCM10025789_23430</name>
</gene>
<evidence type="ECO:0000256" key="2">
    <source>
        <dbReference type="ARBA" id="ARBA00006143"/>
    </source>
</evidence>
<comment type="caution">
    <text evidence="8">The sequence shown here is derived from an EMBL/GenBank/DDBJ whole genome shotgun (WGS) entry which is preliminary data.</text>
</comment>
<keyword evidence="5 6" id="KW-0472">Membrane</keyword>
<evidence type="ECO:0000256" key="5">
    <source>
        <dbReference type="ARBA" id="ARBA00023136"/>
    </source>
</evidence>
<feature type="transmembrane region" description="Helical" evidence="6">
    <location>
        <begin position="148"/>
        <end position="171"/>
    </location>
</feature>
<feature type="transmembrane region" description="Helical" evidence="6">
    <location>
        <begin position="6"/>
        <end position="33"/>
    </location>
</feature>
<proteinExistence type="inferred from homology"/>
<reference evidence="9" key="1">
    <citation type="journal article" date="2019" name="Int. J. Syst. Evol. Microbiol.">
        <title>The Global Catalogue of Microorganisms (GCM) 10K type strain sequencing project: providing services to taxonomists for standard genome sequencing and annotation.</title>
        <authorList>
            <consortium name="The Broad Institute Genomics Platform"/>
            <consortium name="The Broad Institute Genome Sequencing Center for Infectious Disease"/>
            <person name="Wu L."/>
            <person name="Ma J."/>
        </authorList>
    </citation>
    <scope>NUCLEOTIDE SEQUENCE [LARGE SCALE GENOMIC DNA]</scope>
    <source>
        <strain evidence="9">JCM 19125</strain>
    </source>
</reference>
<comment type="subcellular location">
    <subcellularLocation>
        <location evidence="1">Membrane</location>
        <topology evidence="1">Multi-pass membrane protein</topology>
    </subcellularLocation>
</comment>
<dbReference type="InterPro" id="IPR003834">
    <property type="entry name" value="Cyt_c_assmbl_TM_dom"/>
</dbReference>
<feature type="transmembrane region" description="Helical" evidence="6">
    <location>
        <begin position="45"/>
        <end position="69"/>
    </location>
</feature>
<feature type="transmembrane region" description="Helical" evidence="6">
    <location>
        <begin position="115"/>
        <end position="142"/>
    </location>
</feature>
<evidence type="ECO:0000313" key="8">
    <source>
        <dbReference type="EMBL" id="GAA4903748.1"/>
    </source>
</evidence>
<feature type="transmembrane region" description="Helical" evidence="6">
    <location>
        <begin position="75"/>
        <end position="95"/>
    </location>
</feature>
<dbReference type="PANTHER" id="PTHR31272">
    <property type="entry name" value="CYTOCHROME C-TYPE BIOGENESIS PROTEIN HI_1454-RELATED"/>
    <property type="match status" value="1"/>
</dbReference>
<dbReference type="InterPro" id="IPR051790">
    <property type="entry name" value="Cytochrome_c-biogenesis_DsbD"/>
</dbReference>
<dbReference type="Proteomes" id="UP001501521">
    <property type="component" value="Unassembled WGS sequence"/>
</dbReference>
<evidence type="ECO:0000259" key="7">
    <source>
        <dbReference type="Pfam" id="PF02683"/>
    </source>
</evidence>
<dbReference type="EMBL" id="BAABLV010000036">
    <property type="protein sequence ID" value="GAA4903748.1"/>
    <property type="molecule type" value="Genomic_DNA"/>
</dbReference>
<accession>A0ABP9FJQ9</accession>
<evidence type="ECO:0000256" key="4">
    <source>
        <dbReference type="ARBA" id="ARBA00022989"/>
    </source>
</evidence>
<name>A0ABP9FJQ9_9ACTN</name>
<keyword evidence="4 6" id="KW-1133">Transmembrane helix</keyword>
<feature type="transmembrane region" description="Helical" evidence="6">
    <location>
        <begin position="183"/>
        <end position="210"/>
    </location>
</feature>